<dbReference type="EMBL" id="BLLF01002051">
    <property type="protein sequence ID" value="GFH22493.1"/>
    <property type="molecule type" value="Genomic_DNA"/>
</dbReference>
<evidence type="ECO:0000313" key="1">
    <source>
        <dbReference type="EMBL" id="GFH22493.1"/>
    </source>
</evidence>
<organism evidence="1 2">
    <name type="scientific">Haematococcus lacustris</name>
    <name type="common">Green alga</name>
    <name type="synonym">Haematococcus pluvialis</name>
    <dbReference type="NCBI Taxonomy" id="44745"/>
    <lineage>
        <taxon>Eukaryota</taxon>
        <taxon>Viridiplantae</taxon>
        <taxon>Chlorophyta</taxon>
        <taxon>core chlorophytes</taxon>
        <taxon>Chlorophyceae</taxon>
        <taxon>CS clade</taxon>
        <taxon>Chlamydomonadales</taxon>
        <taxon>Haematococcaceae</taxon>
        <taxon>Haematococcus</taxon>
    </lineage>
</organism>
<reference evidence="1 2" key="1">
    <citation type="submission" date="2020-02" db="EMBL/GenBank/DDBJ databases">
        <title>Draft genome sequence of Haematococcus lacustris strain NIES-144.</title>
        <authorList>
            <person name="Morimoto D."/>
            <person name="Nakagawa S."/>
            <person name="Yoshida T."/>
            <person name="Sawayama S."/>
        </authorList>
    </citation>
    <scope>NUCLEOTIDE SEQUENCE [LARGE SCALE GENOMIC DNA]</scope>
    <source>
        <strain evidence="1 2">NIES-144</strain>
    </source>
</reference>
<sequence>MEVACDSYNSVDALDDVAQYGLQGRLGWAPLPGSTKVLRSGG</sequence>
<evidence type="ECO:0000313" key="2">
    <source>
        <dbReference type="Proteomes" id="UP000485058"/>
    </source>
</evidence>
<proteinExistence type="predicted"/>
<gene>
    <name evidence="1" type="ORF">HaLaN_19967</name>
</gene>
<dbReference type="Proteomes" id="UP000485058">
    <property type="component" value="Unassembled WGS sequence"/>
</dbReference>
<name>A0A699ZIR8_HAELA</name>
<protein>
    <submittedName>
        <fullName evidence="1">Uncharacterized protein</fullName>
    </submittedName>
</protein>
<dbReference type="AlphaFoldDB" id="A0A699ZIR8"/>
<comment type="caution">
    <text evidence="1">The sequence shown here is derived from an EMBL/GenBank/DDBJ whole genome shotgun (WGS) entry which is preliminary data.</text>
</comment>
<keyword evidence="2" id="KW-1185">Reference proteome</keyword>
<accession>A0A699ZIR8</accession>